<dbReference type="EMBL" id="DSDS01000106">
    <property type="protein sequence ID" value="HET97970.1"/>
    <property type="molecule type" value="Genomic_DNA"/>
</dbReference>
<keyword evidence="4 5" id="KW-0472">Membrane</keyword>
<gene>
    <name evidence="7" type="ORF">ENN98_04645</name>
</gene>
<feature type="transmembrane region" description="Helical" evidence="5">
    <location>
        <begin position="108"/>
        <end position="128"/>
    </location>
</feature>
<keyword evidence="2 5" id="KW-0812">Transmembrane</keyword>
<dbReference type="Proteomes" id="UP000885986">
    <property type="component" value="Unassembled WGS sequence"/>
</dbReference>
<accession>A0A7C2XGZ9</accession>
<organism evidence="7">
    <name type="scientific">Desulfurivibrio alkaliphilus</name>
    <dbReference type="NCBI Taxonomy" id="427923"/>
    <lineage>
        <taxon>Bacteria</taxon>
        <taxon>Pseudomonadati</taxon>
        <taxon>Thermodesulfobacteriota</taxon>
        <taxon>Desulfobulbia</taxon>
        <taxon>Desulfobulbales</taxon>
        <taxon>Desulfobulbaceae</taxon>
        <taxon>Desulfurivibrio</taxon>
    </lineage>
</organism>
<feature type="transmembrane region" description="Helical" evidence="5">
    <location>
        <begin position="63"/>
        <end position="79"/>
    </location>
</feature>
<evidence type="ECO:0000256" key="2">
    <source>
        <dbReference type="ARBA" id="ARBA00022692"/>
    </source>
</evidence>
<evidence type="ECO:0000256" key="1">
    <source>
        <dbReference type="ARBA" id="ARBA00004141"/>
    </source>
</evidence>
<dbReference type="InterPro" id="IPR051533">
    <property type="entry name" value="WaaL-like"/>
</dbReference>
<feature type="domain" description="O-antigen ligase-related" evidence="6">
    <location>
        <begin position="68"/>
        <end position="228"/>
    </location>
</feature>
<feature type="non-terminal residue" evidence="7">
    <location>
        <position position="1"/>
    </location>
</feature>
<feature type="transmembrane region" description="Helical" evidence="5">
    <location>
        <begin position="250"/>
        <end position="269"/>
    </location>
</feature>
<comment type="caution">
    <text evidence="7">The sequence shown here is derived from an EMBL/GenBank/DDBJ whole genome shotgun (WGS) entry which is preliminary data.</text>
</comment>
<reference evidence="7" key="1">
    <citation type="journal article" date="2020" name="mSystems">
        <title>Genome- and Community-Level Interaction Insights into Carbon Utilization and Element Cycling Functions of Hydrothermarchaeota in Hydrothermal Sediment.</title>
        <authorList>
            <person name="Zhou Z."/>
            <person name="Liu Y."/>
            <person name="Xu W."/>
            <person name="Pan J."/>
            <person name="Luo Z.H."/>
            <person name="Li M."/>
        </authorList>
    </citation>
    <scope>NUCLEOTIDE SEQUENCE [LARGE SCALE GENOMIC DNA]</scope>
    <source>
        <strain evidence="7">SpSt-1224</strain>
    </source>
</reference>
<feature type="transmembrane region" description="Helical" evidence="5">
    <location>
        <begin position="275"/>
        <end position="294"/>
    </location>
</feature>
<protein>
    <submittedName>
        <fullName evidence="7">O-antigen ligase domain-containing protein</fullName>
    </submittedName>
</protein>
<evidence type="ECO:0000259" key="6">
    <source>
        <dbReference type="Pfam" id="PF04932"/>
    </source>
</evidence>
<dbReference type="PANTHER" id="PTHR37422:SF13">
    <property type="entry name" value="LIPOPOLYSACCHARIDE BIOSYNTHESIS PROTEIN PA4999-RELATED"/>
    <property type="match status" value="1"/>
</dbReference>
<evidence type="ECO:0000256" key="4">
    <source>
        <dbReference type="ARBA" id="ARBA00023136"/>
    </source>
</evidence>
<comment type="subcellular location">
    <subcellularLocation>
        <location evidence="1">Membrane</location>
        <topology evidence="1">Multi-pass membrane protein</topology>
    </subcellularLocation>
</comment>
<dbReference type="GO" id="GO:0016020">
    <property type="term" value="C:membrane"/>
    <property type="evidence" value="ECO:0007669"/>
    <property type="project" value="UniProtKB-SubCell"/>
</dbReference>
<name>A0A7C2XGZ9_9BACT</name>
<evidence type="ECO:0000256" key="5">
    <source>
        <dbReference type="SAM" id="Phobius"/>
    </source>
</evidence>
<dbReference type="Pfam" id="PF04932">
    <property type="entry name" value="Wzy_C"/>
    <property type="match status" value="1"/>
</dbReference>
<keyword evidence="3 5" id="KW-1133">Transmembrane helix</keyword>
<dbReference type="InterPro" id="IPR007016">
    <property type="entry name" value="O-antigen_ligase-rel_domated"/>
</dbReference>
<feature type="transmembrane region" description="Helical" evidence="5">
    <location>
        <begin position="41"/>
        <end position="56"/>
    </location>
</feature>
<dbReference type="AlphaFoldDB" id="A0A7C2XGZ9"/>
<keyword evidence="7" id="KW-0436">Ligase</keyword>
<proteinExistence type="predicted"/>
<feature type="transmembrane region" description="Helical" evidence="5">
    <location>
        <begin position="85"/>
        <end position="101"/>
    </location>
</feature>
<evidence type="ECO:0000313" key="7">
    <source>
        <dbReference type="EMBL" id="HET97970.1"/>
    </source>
</evidence>
<feature type="transmembrane region" description="Helical" evidence="5">
    <location>
        <begin position="216"/>
        <end position="238"/>
    </location>
</feature>
<dbReference type="GO" id="GO:0016874">
    <property type="term" value="F:ligase activity"/>
    <property type="evidence" value="ECO:0007669"/>
    <property type="project" value="UniProtKB-KW"/>
</dbReference>
<sequence length="304" mass="33638">WVLLIWVADALLQIAVGYNSLGYTAPGGRINGFFGELRPELGVHLPVLAPLLLFYAYRFWPKLGQLILLVAVTLVVFMSGSRNGWIMFTMVFAGLATWMVWQDRKKALRWIALAAIFMAATLTGTYFVSATFASKVNLSLRAFSGDMESFDAATSSRVPIWQTASRMFIDNPINGVGARGFRYAYRNYSPDPENDPFLSEPGSLGAYQPHLTLLEIGAETGIIGLAGFAGAWGLLIMVWWRAGPNQRQEFLPYILAVAVVFFPLNSHHALYASDWSAVCFWLTALFCAAAGYAARTTDHRGMVR</sequence>
<evidence type="ECO:0000256" key="3">
    <source>
        <dbReference type="ARBA" id="ARBA00022989"/>
    </source>
</evidence>
<dbReference type="PANTHER" id="PTHR37422">
    <property type="entry name" value="TEICHURONIC ACID BIOSYNTHESIS PROTEIN TUAE"/>
    <property type="match status" value="1"/>
</dbReference>